<evidence type="ECO:0000313" key="2">
    <source>
        <dbReference type="Proteomes" id="UP001152562"/>
    </source>
</evidence>
<dbReference type="AlphaFoldDB" id="A0A9P0TDJ0"/>
<reference evidence="1" key="1">
    <citation type="submission" date="2022-05" db="EMBL/GenBank/DDBJ databases">
        <authorList>
            <person name="Okamura Y."/>
        </authorList>
    </citation>
    <scope>NUCLEOTIDE SEQUENCE</scope>
</reference>
<organism evidence="1 2">
    <name type="scientific">Pieris brassicae</name>
    <name type="common">White butterfly</name>
    <name type="synonym">Large white butterfly</name>
    <dbReference type="NCBI Taxonomy" id="7116"/>
    <lineage>
        <taxon>Eukaryota</taxon>
        <taxon>Metazoa</taxon>
        <taxon>Ecdysozoa</taxon>
        <taxon>Arthropoda</taxon>
        <taxon>Hexapoda</taxon>
        <taxon>Insecta</taxon>
        <taxon>Pterygota</taxon>
        <taxon>Neoptera</taxon>
        <taxon>Endopterygota</taxon>
        <taxon>Lepidoptera</taxon>
        <taxon>Glossata</taxon>
        <taxon>Ditrysia</taxon>
        <taxon>Papilionoidea</taxon>
        <taxon>Pieridae</taxon>
        <taxon>Pierinae</taxon>
        <taxon>Pieris</taxon>
    </lineage>
</organism>
<protein>
    <submittedName>
        <fullName evidence="1">Uncharacterized protein</fullName>
    </submittedName>
</protein>
<accession>A0A9P0TDJ0</accession>
<evidence type="ECO:0000313" key="1">
    <source>
        <dbReference type="EMBL" id="CAH4023938.1"/>
    </source>
</evidence>
<sequence>MNGPVKCLDDFRSSDSIGYHKPSFIEESKDVNDPDITDGINDTDVIETRNLHAQTINEAKLLRITNSELVIFE</sequence>
<comment type="caution">
    <text evidence="1">The sequence shown here is derived from an EMBL/GenBank/DDBJ whole genome shotgun (WGS) entry which is preliminary data.</text>
</comment>
<keyword evidence="2" id="KW-1185">Reference proteome</keyword>
<proteinExistence type="predicted"/>
<gene>
    <name evidence="1" type="ORF">PIBRA_LOCUS4420</name>
</gene>
<dbReference type="EMBL" id="CALOZG010000004">
    <property type="protein sequence ID" value="CAH4023938.1"/>
    <property type="molecule type" value="Genomic_DNA"/>
</dbReference>
<dbReference type="Proteomes" id="UP001152562">
    <property type="component" value="Unassembled WGS sequence"/>
</dbReference>
<name>A0A9P0TDJ0_PIEBR</name>